<evidence type="ECO:0000256" key="4">
    <source>
        <dbReference type="ARBA" id="ARBA00022692"/>
    </source>
</evidence>
<dbReference type="SUPFAM" id="SSF161098">
    <property type="entry name" value="MetI-like"/>
    <property type="match status" value="1"/>
</dbReference>
<evidence type="ECO:0000256" key="2">
    <source>
        <dbReference type="ARBA" id="ARBA00022448"/>
    </source>
</evidence>
<dbReference type="PANTHER" id="PTHR43386">
    <property type="entry name" value="OLIGOPEPTIDE TRANSPORT SYSTEM PERMEASE PROTEIN APPC"/>
    <property type="match status" value="1"/>
</dbReference>
<feature type="transmembrane region" description="Helical" evidence="7">
    <location>
        <begin position="141"/>
        <end position="170"/>
    </location>
</feature>
<reference evidence="9 10" key="1">
    <citation type="submission" date="2024-01" db="EMBL/GenBank/DDBJ databases">
        <title>New evidence supports the origin of RcGTA from prophage.</title>
        <authorList>
            <person name="Xu Y."/>
            <person name="Liu B."/>
            <person name="Chen F."/>
        </authorList>
    </citation>
    <scope>NUCLEOTIDE SEQUENCE [LARGE SCALE GENOMIC DNA]</scope>
    <source>
        <strain evidence="9 10">CBW1107-2</strain>
    </source>
</reference>
<dbReference type="InterPro" id="IPR050366">
    <property type="entry name" value="BP-dependent_transpt_permease"/>
</dbReference>
<organism evidence="9 10">
    <name type="scientific">Neoaquamicrobium sediminum</name>
    <dbReference type="NCBI Taxonomy" id="1849104"/>
    <lineage>
        <taxon>Bacteria</taxon>
        <taxon>Pseudomonadati</taxon>
        <taxon>Pseudomonadota</taxon>
        <taxon>Alphaproteobacteria</taxon>
        <taxon>Hyphomicrobiales</taxon>
        <taxon>Phyllobacteriaceae</taxon>
        <taxon>Neoaquamicrobium</taxon>
    </lineage>
</organism>
<comment type="caution">
    <text evidence="9">The sequence shown here is derived from an EMBL/GenBank/DDBJ whole genome shotgun (WGS) entry which is preliminary data.</text>
</comment>
<feature type="transmembrane region" description="Helical" evidence="7">
    <location>
        <begin position="99"/>
        <end position="121"/>
    </location>
</feature>
<proteinExistence type="inferred from homology"/>
<evidence type="ECO:0000259" key="8">
    <source>
        <dbReference type="PROSITE" id="PS50928"/>
    </source>
</evidence>
<evidence type="ECO:0000256" key="1">
    <source>
        <dbReference type="ARBA" id="ARBA00004651"/>
    </source>
</evidence>
<dbReference type="Proteomes" id="UP001559025">
    <property type="component" value="Unassembled WGS sequence"/>
</dbReference>
<feature type="transmembrane region" description="Helical" evidence="7">
    <location>
        <begin position="33"/>
        <end position="52"/>
    </location>
</feature>
<dbReference type="RefSeq" id="WP_368803903.1">
    <property type="nucleotide sequence ID" value="NZ_JAZHFV010000005.1"/>
</dbReference>
<dbReference type="PANTHER" id="PTHR43386:SF25">
    <property type="entry name" value="PEPTIDE ABC TRANSPORTER PERMEASE PROTEIN"/>
    <property type="match status" value="1"/>
</dbReference>
<dbReference type="PROSITE" id="PS50928">
    <property type="entry name" value="ABC_TM1"/>
    <property type="match status" value="1"/>
</dbReference>
<evidence type="ECO:0000256" key="6">
    <source>
        <dbReference type="ARBA" id="ARBA00023136"/>
    </source>
</evidence>
<name>A0ABV3WW87_9HYPH</name>
<gene>
    <name evidence="9" type="ORF">V1479_16590</name>
</gene>
<protein>
    <submittedName>
        <fullName evidence="9">ABC transporter permease</fullName>
    </submittedName>
</protein>
<dbReference type="Gene3D" id="1.10.3720.10">
    <property type="entry name" value="MetI-like"/>
    <property type="match status" value="1"/>
</dbReference>
<evidence type="ECO:0000256" key="7">
    <source>
        <dbReference type="RuleBase" id="RU363032"/>
    </source>
</evidence>
<keyword evidence="5 7" id="KW-1133">Transmembrane helix</keyword>
<feature type="transmembrane region" description="Helical" evidence="7">
    <location>
        <begin position="218"/>
        <end position="243"/>
    </location>
</feature>
<evidence type="ECO:0000256" key="3">
    <source>
        <dbReference type="ARBA" id="ARBA00022475"/>
    </source>
</evidence>
<feature type="transmembrane region" description="Helical" evidence="7">
    <location>
        <begin position="263"/>
        <end position="286"/>
    </location>
</feature>
<evidence type="ECO:0000256" key="5">
    <source>
        <dbReference type="ARBA" id="ARBA00022989"/>
    </source>
</evidence>
<keyword evidence="10" id="KW-1185">Reference proteome</keyword>
<keyword evidence="4 7" id="KW-0812">Transmembrane</keyword>
<evidence type="ECO:0000313" key="9">
    <source>
        <dbReference type="EMBL" id="MEX4008929.1"/>
    </source>
</evidence>
<dbReference type="Pfam" id="PF00528">
    <property type="entry name" value="BPD_transp_1"/>
    <property type="match status" value="1"/>
</dbReference>
<keyword evidence="6 7" id="KW-0472">Membrane</keyword>
<dbReference type="InterPro" id="IPR035906">
    <property type="entry name" value="MetI-like_sf"/>
</dbReference>
<dbReference type="InterPro" id="IPR000515">
    <property type="entry name" value="MetI-like"/>
</dbReference>
<accession>A0ABV3WW87</accession>
<sequence>MADISLRSGLDDKPSLVASALSLWQSADAVQRVAIVTAFALLAAAIAAPLIAPHGPLDQSLLSRLSPPIGFERYRDGFLLGTDELGRDILSRTLYGLRLTLSLALLGSIIGLLLGGLLGLLSGLRGGLFEDIVMGAVDAQIAIPFTLIALLFLAIFGSSLTVMVCVLGVYGWEQYARIVRGEVKKLKAMPFVEAARAAGASNFRIATRHVLPNVVSPLVVQFTLSFSNIVLLESTLSFLGLGVQPPTATLGSMVGFGRDYMPTAPWVVIVPALAILLVTFAVQILGDWLRDRADVRLRAR</sequence>
<comment type="similarity">
    <text evidence="7">Belongs to the binding-protein-dependent transport system permease family.</text>
</comment>
<keyword evidence="2 7" id="KW-0813">Transport</keyword>
<dbReference type="EMBL" id="JAZHFV010000005">
    <property type="protein sequence ID" value="MEX4008929.1"/>
    <property type="molecule type" value="Genomic_DNA"/>
</dbReference>
<comment type="subcellular location">
    <subcellularLocation>
        <location evidence="1 7">Cell membrane</location>
        <topology evidence="1 7">Multi-pass membrane protein</topology>
    </subcellularLocation>
</comment>
<keyword evidence="3" id="KW-1003">Cell membrane</keyword>
<evidence type="ECO:0000313" key="10">
    <source>
        <dbReference type="Proteomes" id="UP001559025"/>
    </source>
</evidence>
<feature type="domain" description="ABC transmembrane type-1" evidence="8">
    <location>
        <begin position="97"/>
        <end position="286"/>
    </location>
</feature>
<dbReference type="CDD" id="cd06261">
    <property type="entry name" value="TM_PBP2"/>
    <property type="match status" value="1"/>
</dbReference>